<feature type="compositionally biased region" description="Polar residues" evidence="1">
    <location>
        <begin position="112"/>
        <end position="124"/>
    </location>
</feature>
<evidence type="ECO:0000313" key="4">
    <source>
        <dbReference type="Proteomes" id="UP001597168"/>
    </source>
</evidence>
<keyword evidence="2" id="KW-0472">Membrane</keyword>
<reference evidence="4" key="1">
    <citation type="journal article" date="2019" name="Int. J. Syst. Evol. Microbiol.">
        <title>The Global Catalogue of Microorganisms (GCM) 10K type strain sequencing project: providing services to taxonomists for standard genome sequencing and annotation.</title>
        <authorList>
            <consortium name="The Broad Institute Genomics Platform"/>
            <consortium name="The Broad Institute Genome Sequencing Center for Infectious Disease"/>
            <person name="Wu L."/>
            <person name="Ma J."/>
        </authorList>
    </citation>
    <scope>NUCLEOTIDE SEQUENCE [LARGE SCALE GENOMIC DNA]</scope>
    <source>
        <strain evidence="4">CCUG 60214</strain>
    </source>
</reference>
<dbReference type="EMBL" id="JBHTLK010000058">
    <property type="protein sequence ID" value="MFD1148240.1"/>
    <property type="molecule type" value="Genomic_DNA"/>
</dbReference>
<dbReference type="Proteomes" id="UP001597168">
    <property type="component" value="Unassembled WGS sequence"/>
</dbReference>
<keyword evidence="4" id="KW-1185">Reference proteome</keyword>
<feature type="compositionally biased region" description="Polar residues" evidence="1">
    <location>
        <begin position="80"/>
        <end position="89"/>
    </location>
</feature>
<feature type="transmembrane region" description="Helical" evidence="2">
    <location>
        <begin position="41"/>
        <end position="59"/>
    </location>
</feature>
<evidence type="ECO:0000256" key="1">
    <source>
        <dbReference type="SAM" id="MobiDB-lite"/>
    </source>
</evidence>
<keyword evidence="2" id="KW-1133">Transmembrane helix</keyword>
<feature type="region of interest" description="Disordered" evidence="1">
    <location>
        <begin position="67"/>
        <end position="141"/>
    </location>
</feature>
<sequence>MDEHRLAELFRDATRDAPPASFDVAGVRSASARATARRRSALALGSTMAFVLVLGGVAASTDLLSSRNGSTDSAAAGSAQDVSSPNVPSLNAAEPDGPRQEASPDRGDEGSTKSIPGDSSTQGDDPSGSADRPPVGSAQRGCVEVDRELAVALADELPVANGVEPSTPDANCPVEARGAAFAVRDGDVHGTVSVVIAPPGALGLAPDGNVQVRTANTPGGDQLHVLSRPDEGSTAVPFAGELESIAQRLAARF</sequence>
<protein>
    <submittedName>
        <fullName evidence="3">Uncharacterized protein</fullName>
    </submittedName>
</protein>
<comment type="caution">
    <text evidence="3">The sequence shown here is derived from an EMBL/GenBank/DDBJ whole genome shotgun (WGS) entry which is preliminary data.</text>
</comment>
<name>A0ABW3QU13_9PSEU</name>
<evidence type="ECO:0000256" key="2">
    <source>
        <dbReference type="SAM" id="Phobius"/>
    </source>
</evidence>
<gene>
    <name evidence="3" type="ORF">ACFQ3T_14005</name>
</gene>
<feature type="compositionally biased region" description="Basic and acidic residues" evidence="1">
    <location>
        <begin position="96"/>
        <end position="111"/>
    </location>
</feature>
<organism evidence="3 4">
    <name type="scientific">Saccharothrix hoggarensis</name>
    <dbReference type="NCBI Taxonomy" id="913853"/>
    <lineage>
        <taxon>Bacteria</taxon>
        <taxon>Bacillati</taxon>
        <taxon>Actinomycetota</taxon>
        <taxon>Actinomycetes</taxon>
        <taxon>Pseudonocardiales</taxon>
        <taxon>Pseudonocardiaceae</taxon>
        <taxon>Saccharothrix</taxon>
    </lineage>
</organism>
<evidence type="ECO:0000313" key="3">
    <source>
        <dbReference type="EMBL" id="MFD1148240.1"/>
    </source>
</evidence>
<keyword evidence="2" id="KW-0812">Transmembrane</keyword>
<accession>A0ABW3QU13</accession>
<dbReference type="RefSeq" id="WP_380723674.1">
    <property type="nucleotide sequence ID" value="NZ_JBHTLK010000058.1"/>
</dbReference>
<proteinExistence type="predicted"/>